<dbReference type="Proteomes" id="UP000499080">
    <property type="component" value="Unassembled WGS sequence"/>
</dbReference>
<dbReference type="EMBL" id="BGPR01000530">
    <property type="protein sequence ID" value="GBM24997.1"/>
    <property type="molecule type" value="Genomic_DNA"/>
</dbReference>
<proteinExistence type="predicted"/>
<gene>
    <name evidence="1" type="ORF">AVEN_50340_1</name>
</gene>
<accession>A0A4Y2E8A7</accession>
<sequence>MEKKSGLEERSRNSVPQIFISDDSWRRSLSEVRLMSCHGTAKNPCCSRVLEMTRPLRRNFRKYSDIRGCNSMDGYLSTVPTVC</sequence>
<protein>
    <submittedName>
        <fullName evidence="1">Uncharacterized protein</fullName>
    </submittedName>
</protein>
<organism evidence="1 2">
    <name type="scientific">Araneus ventricosus</name>
    <name type="common">Orbweaver spider</name>
    <name type="synonym">Epeira ventricosa</name>
    <dbReference type="NCBI Taxonomy" id="182803"/>
    <lineage>
        <taxon>Eukaryota</taxon>
        <taxon>Metazoa</taxon>
        <taxon>Ecdysozoa</taxon>
        <taxon>Arthropoda</taxon>
        <taxon>Chelicerata</taxon>
        <taxon>Arachnida</taxon>
        <taxon>Araneae</taxon>
        <taxon>Araneomorphae</taxon>
        <taxon>Entelegynae</taxon>
        <taxon>Araneoidea</taxon>
        <taxon>Araneidae</taxon>
        <taxon>Araneus</taxon>
    </lineage>
</organism>
<keyword evidence="2" id="KW-1185">Reference proteome</keyword>
<reference evidence="1 2" key="1">
    <citation type="journal article" date="2019" name="Sci. Rep.">
        <title>Orb-weaving spider Araneus ventricosus genome elucidates the spidroin gene catalogue.</title>
        <authorList>
            <person name="Kono N."/>
            <person name="Nakamura H."/>
            <person name="Ohtoshi R."/>
            <person name="Moran D.A.P."/>
            <person name="Shinohara A."/>
            <person name="Yoshida Y."/>
            <person name="Fujiwara M."/>
            <person name="Mori M."/>
            <person name="Tomita M."/>
            <person name="Arakawa K."/>
        </authorList>
    </citation>
    <scope>NUCLEOTIDE SEQUENCE [LARGE SCALE GENOMIC DNA]</scope>
</reference>
<comment type="caution">
    <text evidence="1">The sequence shown here is derived from an EMBL/GenBank/DDBJ whole genome shotgun (WGS) entry which is preliminary data.</text>
</comment>
<evidence type="ECO:0000313" key="2">
    <source>
        <dbReference type="Proteomes" id="UP000499080"/>
    </source>
</evidence>
<evidence type="ECO:0000313" key="1">
    <source>
        <dbReference type="EMBL" id="GBM24997.1"/>
    </source>
</evidence>
<name>A0A4Y2E8A7_ARAVE</name>
<dbReference type="AlphaFoldDB" id="A0A4Y2E8A7"/>